<keyword evidence="1" id="KW-0175">Coiled coil</keyword>
<reference evidence="2" key="1">
    <citation type="submission" date="2022-11" db="EMBL/GenBank/DDBJ databases">
        <title>Marinomonas sp. nov., isolated from marine algae.</title>
        <authorList>
            <person name="Choi D.G."/>
            <person name="Kim J.M."/>
            <person name="Lee J.K."/>
            <person name="Baek J.H."/>
            <person name="Jeon C.O."/>
        </authorList>
    </citation>
    <scope>NUCLEOTIDE SEQUENCE</scope>
    <source>
        <strain evidence="2">KJ51-3</strain>
    </source>
</reference>
<evidence type="ECO:0000313" key="3">
    <source>
        <dbReference type="Proteomes" id="UP001431181"/>
    </source>
</evidence>
<dbReference type="RefSeq" id="WP_265217785.1">
    <property type="nucleotide sequence ID" value="NZ_JAPEUL010000006.1"/>
</dbReference>
<accession>A0ABT3KDC9</accession>
<dbReference type="Proteomes" id="UP001431181">
    <property type="component" value="Unassembled WGS sequence"/>
</dbReference>
<evidence type="ECO:0000313" key="2">
    <source>
        <dbReference type="EMBL" id="MCW4628550.1"/>
    </source>
</evidence>
<dbReference type="EMBL" id="JAPEUL010000006">
    <property type="protein sequence ID" value="MCW4628550.1"/>
    <property type="molecule type" value="Genomic_DNA"/>
</dbReference>
<proteinExistence type="predicted"/>
<protein>
    <submittedName>
        <fullName evidence="2">Uncharacterized protein</fullName>
    </submittedName>
</protein>
<gene>
    <name evidence="2" type="ORF">ONZ52_05915</name>
</gene>
<name>A0ABT3KDC9_9GAMM</name>
<organism evidence="2 3">
    <name type="scientific">Marinomonas rhodophyticola</name>
    <dbReference type="NCBI Taxonomy" id="2992803"/>
    <lineage>
        <taxon>Bacteria</taxon>
        <taxon>Pseudomonadati</taxon>
        <taxon>Pseudomonadota</taxon>
        <taxon>Gammaproteobacteria</taxon>
        <taxon>Oceanospirillales</taxon>
        <taxon>Oceanospirillaceae</taxon>
        <taxon>Marinomonas</taxon>
    </lineage>
</organism>
<evidence type="ECO:0000256" key="1">
    <source>
        <dbReference type="SAM" id="Coils"/>
    </source>
</evidence>
<feature type="coiled-coil region" evidence="1">
    <location>
        <begin position="197"/>
        <end position="315"/>
    </location>
</feature>
<sequence length="327" mass="37602">MASMCEFVERLKLHLAEVKQEGDSALYVQALETFLEGTDQSVFLDSVRSELNDKVSDLKQLAAHQKAIMAELKEQVRKVRAGQGGDGKHVGVYDIYIVRLEKALLESGRVVKRLEKKLESLQTIKYNLNIDVIKRDEALKQKNALLKTRGTNIKQNIDIYDVFDEERSTMKNMEDLLYQDAFTEESDSFASEQASKLNSLRQMVNESELYVEMLERDLDKARALRESLEHKLLHPESIEDTDYNDVDVLASRDLEEFENLKEVNNELEEERKRLEAALYDGQVQAAEVIKLQKKIEELDDKIALTQQNYVDMETRYVAALMAKGDDS</sequence>
<keyword evidence="3" id="KW-1185">Reference proteome</keyword>
<comment type="caution">
    <text evidence="2">The sequence shown here is derived from an EMBL/GenBank/DDBJ whole genome shotgun (WGS) entry which is preliminary data.</text>
</comment>